<dbReference type="SMART" id="SM00448">
    <property type="entry name" value="REC"/>
    <property type="match status" value="1"/>
</dbReference>
<dbReference type="PROSITE" id="PS50109">
    <property type="entry name" value="HIS_KIN"/>
    <property type="match status" value="1"/>
</dbReference>
<organism evidence="13 14">
    <name type="scientific">Bacteroides nordii</name>
    <dbReference type="NCBI Taxonomy" id="291645"/>
    <lineage>
        <taxon>Bacteria</taxon>
        <taxon>Pseudomonadati</taxon>
        <taxon>Bacteroidota</taxon>
        <taxon>Bacteroidia</taxon>
        <taxon>Bacteroidales</taxon>
        <taxon>Bacteroidaceae</taxon>
        <taxon>Bacteroides</taxon>
    </lineage>
</organism>
<dbReference type="InterPro" id="IPR005467">
    <property type="entry name" value="His_kinase_dom"/>
</dbReference>
<keyword evidence="8" id="KW-0472">Membrane</keyword>
<evidence type="ECO:0000256" key="6">
    <source>
        <dbReference type="ARBA" id="ARBA00023163"/>
    </source>
</evidence>
<feature type="domain" description="Response regulatory" evidence="12">
    <location>
        <begin position="1144"/>
        <end position="1259"/>
    </location>
</feature>
<evidence type="ECO:0000256" key="2">
    <source>
        <dbReference type="ARBA" id="ARBA00012438"/>
    </source>
</evidence>
<dbReference type="Proteomes" id="UP000284379">
    <property type="component" value="Unassembled WGS sequence"/>
</dbReference>
<dbReference type="Pfam" id="PF12833">
    <property type="entry name" value="HTH_18"/>
    <property type="match status" value="1"/>
</dbReference>
<dbReference type="PRINTS" id="PR00344">
    <property type="entry name" value="BCTRLSENSOR"/>
</dbReference>
<dbReference type="Pfam" id="PF02518">
    <property type="entry name" value="HATPase_c"/>
    <property type="match status" value="1"/>
</dbReference>
<dbReference type="EC" id="2.7.13.3" evidence="2"/>
<dbReference type="PROSITE" id="PS00041">
    <property type="entry name" value="HTH_ARAC_FAMILY_1"/>
    <property type="match status" value="1"/>
</dbReference>
<keyword evidence="5" id="KW-0238">DNA-binding</keyword>
<feature type="modified residue" description="4-aspartylphosphate" evidence="7">
    <location>
        <position position="1192"/>
    </location>
</feature>
<dbReference type="InterPro" id="IPR011006">
    <property type="entry name" value="CheY-like_superfamily"/>
</dbReference>
<dbReference type="GO" id="GO:0003700">
    <property type="term" value="F:DNA-binding transcription factor activity"/>
    <property type="evidence" value="ECO:0007669"/>
    <property type="project" value="InterPro"/>
</dbReference>
<dbReference type="SMART" id="SM00342">
    <property type="entry name" value="HTH_ARAC"/>
    <property type="match status" value="1"/>
</dbReference>
<dbReference type="FunFam" id="2.60.40.10:FF:000791">
    <property type="entry name" value="Two-component system sensor histidine kinase/response regulator"/>
    <property type="match status" value="1"/>
</dbReference>
<dbReference type="InterPro" id="IPR013783">
    <property type="entry name" value="Ig-like_fold"/>
</dbReference>
<dbReference type="InterPro" id="IPR036890">
    <property type="entry name" value="HATPase_C_sf"/>
</dbReference>
<dbReference type="CDD" id="cd17574">
    <property type="entry name" value="REC_OmpR"/>
    <property type="match status" value="1"/>
</dbReference>
<comment type="catalytic activity">
    <reaction evidence="1">
        <text>ATP + protein L-histidine = ADP + protein N-phospho-L-histidine.</text>
        <dbReference type="EC" id="2.7.13.3"/>
    </reaction>
</comment>
<keyword evidence="3 7" id="KW-0597">Phosphoprotein</keyword>
<dbReference type="SUPFAM" id="SSF46689">
    <property type="entry name" value="Homeodomain-like"/>
    <property type="match status" value="1"/>
</dbReference>
<evidence type="ECO:0000259" key="10">
    <source>
        <dbReference type="PROSITE" id="PS01124"/>
    </source>
</evidence>
<accession>A0A413VNN6</accession>
<dbReference type="PANTHER" id="PTHR43547">
    <property type="entry name" value="TWO-COMPONENT HISTIDINE KINASE"/>
    <property type="match status" value="1"/>
</dbReference>
<evidence type="ECO:0000256" key="4">
    <source>
        <dbReference type="ARBA" id="ARBA00023015"/>
    </source>
</evidence>
<protein>
    <recommendedName>
        <fullName evidence="2">histidine kinase</fullName>
        <ecNumber evidence="2">2.7.13.3</ecNumber>
    </recommendedName>
</protein>
<dbReference type="InterPro" id="IPR018060">
    <property type="entry name" value="HTH_AraC"/>
</dbReference>
<dbReference type="EMBL" id="QSGO01000007">
    <property type="protein sequence ID" value="RHB35084.1"/>
    <property type="molecule type" value="Genomic_DNA"/>
</dbReference>
<dbReference type="Pfam" id="PF00512">
    <property type="entry name" value="HisKA"/>
    <property type="match status" value="1"/>
</dbReference>
<reference evidence="13 14" key="1">
    <citation type="submission" date="2018-08" db="EMBL/GenBank/DDBJ databases">
        <title>A genome reference for cultivated species of the human gut microbiota.</title>
        <authorList>
            <person name="Zou Y."/>
            <person name="Xue W."/>
            <person name="Luo G."/>
        </authorList>
    </citation>
    <scope>NUCLEOTIDE SEQUENCE [LARGE SCALE GENOMIC DNA]</scope>
    <source>
        <strain evidence="13 14">AM40-30BH</strain>
    </source>
</reference>
<dbReference type="Pfam" id="PF00072">
    <property type="entry name" value="Response_reg"/>
    <property type="match status" value="1"/>
</dbReference>
<dbReference type="SUPFAM" id="SSF55874">
    <property type="entry name" value="ATPase domain of HSP90 chaperone/DNA topoisomerase II/histidine kinase"/>
    <property type="match status" value="1"/>
</dbReference>
<dbReference type="InterPro" id="IPR018062">
    <property type="entry name" value="HTH_AraC-typ_CS"/>
</dbReference>
<keyword evidence="4" id="KW-0805">Transcription regulation</keyword>
<dbReference type="InterPro" id="IPR011110">
    <property type="entry name" value="Reg_prop"/>
</dbReference>
<feature type="domain" description="HTH araC/xylS-type" evidence="10">
    <location>
        <begin position="1291"/>
        <end position="1390"/>
    </location>
</feature>
<dbReference type="PROSITE" id="PS50110">
    <property type="entry name" value="RESPONSE_REGULATORY"/>
    <property type="match status" value="1"/>
</dbReference>
<dbReference type="GO" id="GO:0043565">
    <property type="term" value="F:sequence-specific DNA binding"/>
    <property type="evidence" value="ECO:0007669"/>
    <property type="project" value="InterPro"/>
</dbReference>
<evidence type="ECO:0000256" key="9">
    <source>
        <dbReference type="SAM" id="SignalP"/>
    </source>
</evidence>
<feature type="transmembrane region" description="Helical" evidence="8">
    <location>
        <begin position="788"/>
        <end position="809"/>
    </location>
</feature>
<keyword evidence="6" id="KW-0804">Transcription</keyword>
<dbReference type="SMART" id="SM00388">
    <property type="entry name" value="HisKA"/>
    <property type="match status" value="1"/>
</dbReference>
<dbReference type="SUPFAM" id="SSF47384">
    <property type="entry name" value="Homodimeric domain of signal transducing histidine kinase"/>
    <property type="match status" value="1"/>
</dbReference>
<dbReference type="SUPFAM" id="SSF52172">
    <property type="entry name" value="CheY-like"/>
    <property type="match status" value="1"/>
</dbReference>
<feature type="signal peptide" evidence="9">
    <location>
        <begin position="1"/>
        <end position="21"/>
    </location>
</feature>
<evidence type="ECO:0000256" key="1">
    <source>
        <dbReference type="ARBA" id="ARBA00000085"/>
    </source>
</evidence>
<dbReference type="GO" id="GO:0000155">
    <property type="term" value="F:phosphorelay sensor kinase activity"/>
    <property type="evidence" value="ECO:0007669"/>
    <property type="project" value="InterPro"/>
</dbReference>
<dbReference type="Gene3D" id="1.10.287.130">
    <property type="match status" value="1"/>
</dbReference>
<keyword evidence="8" id="KW-0812">Transmembrane</keyword>
<dbReference type="PROSITE" id="PS01124">
    <property type="entry name" value="HTH_ARAC_FAMILY_2"/>
    <property type="match status" value="1"/>
</dbReference>
<dbReference type="Gene3D" id="1.10.10.60">
    <property type="entry name" value="Homeodomain-like"/>
    <property type="match status" value="1"/>
</dbReference>
<sequence length="1395" mass="158802">MLRKTLLLIYLLLSSVSYTLAQDIRNSFYYSPHINEGLSQLSVRVIHQDSRGYIWLGTKNGLNRYNGKEYTVYQENPSDSLSLTNSDILSLAEEPGHALWIGTSYGLNRLCQHTNRIRRYLDDKGILRDAIQSVFVDRSGRVWVGNRRGIFLYHREEDRFYPVEIAGDGGSVSVSVIFEDSSGKFWIGTHDDGVYVCDQQMQVISHYSQRTNLALSDNAVSSIYEDHLKQIWVGCHLYGLNCVDLRNNRITHYTSKNSGLKNDFVRCLVEWDGQLLIGTYDGIFALNLTTRDIEKVADYSGDRHSLGHFSVYAFCLSSAKILWIGTYSGGITMLSKLMNRFVRHDPGYRLNIPTGIYSTACADKDGSLWLATEGHGLLNYNPVTQNAEFYLLDRTGPSLHNSNIIKTVLPEDDCIWCGTAFGEIYRFDLRTRKFSLFYKYPESVVIYSLLRDGKGNLWASTIRREFALTCFTTDGKVLDTFEDAQGRKVSMSGIRCLFEEREGVMLIGTRSTGIYRYDMNTGVVDNYRKDTFPSSKGFIPGNYISSIDRTKSGDIWVSTYGSGIFRFDPERGADLYVTKQEGLLDNNICKLIMGRDGNLWMSTSQGVAVYNPKTGKVHNYERGNGVDVREFTLHGGTSMPDGTICFTANNGFITFQPLKMQVNSYIPPIVLEQLSVNNQPISPGDASGILPGVLDDMSEIHLSYNENNISIDYWALNFVFNNMNRYAYRLEGYDTGWNEAGGRTSAYYTNLRPGEYTFHVRASNNDGLWNNEGRSLHIVVHPPIWATWYAYTFYLLLLSCVIYIILFYMNARRRLRENLRVEQLEKRQQEELHQAKLRLFTNFSHELRTPLLLIITPFEEMVKQVGLPGELRERLGIIYKNARKLLLLVNQMMDLQKNQTGNMQLRVSKGNVCEFIKEIYYAFSQVAQTNEIDFRLDCQPEEIDAWYDKSLLEKLVFNLLSNAFKYTPAGKDIKMLVRSYSYEELNESYRSEVYHKGDCNEMRYLMLRIEDSGKGISKEERDKVFIPFYQVPESTVANVPSTGIGLSLVYSIVKLCRGGIFIEDMDHPGACFVVVLPISPMAFKEEEIDTSIGEEGIMDSQADSLDMANGGTEMSESITVAPAAPLASASGVSAPEDFARQKYKILLVEDDKDVREYLHKSLENDYDIIEAYNGVRGYEKAVSHFPDLVLSDIMMPKRNGLELCSMIKNDVRIGHIPVILMTARSMVMHIKEGFSAGADDYIIKPFNMDVLRLRIRSLLESRAQLKKLYGKRFSLDEMGIEVVSADERFSQKLFEVIEKNISDQNLGVEMLCQEIGISRANLYRKLKSITELSPTELIRNKRLEIAAKMLKESDMSVSEVAALLGFNSHSYFSNSFKSFYGYTPTEFIQKKQTGI</sequence>
<dbReference type="InterPro" id="IPR003661">
    <property type="entry name" value="HisK_dim/P_dom"/>
</dbReference>
<dbReference type="InterPro" id="IPR015943">
    <property type="entry name" value="WD40/YVTN_repeat-like_dom_sf"/>
</dbReference>
<keyword evidence="9" id="KW-0732">Signal</keyword>
<dbReference type="Gene3D" id="2.60.40.10">
    <property type="entry name" value="Immunoglobulins"/>
    <property type="match status" value="1"/>
</dbReference>
<comment type="caution">
    <text evidence="13">The sequence shown here is derived from an EMBL/GenBank/DDBJ whole genome shotgun (WGS) entry which is preliminary data.</text>
</comment>
<name>A0A413VNN6_9BACE</name>
<dbReference type="Gene3D" id="2.130.10.10">
    <property type="entry name" value="YVTN repeat-like/Quinoprotein amine dehydrogenase"/>
    <property type="match status" value="2"/>
</dbReference>
<feature type="chain" id="PRO_5019082483" description="histidine kinase" evidence="9">
    <location>
        <begin position="22"/>
        <end position="1395"/>
    </location>
</feature>
<evidence type="ECO:0000256" key="8">
    <source>
        <dbReference type="SAM" id="Phobius"/>
    </source>
</evidence>
<evidence type="ECO:0000256" key="3">
    <source>
        <dbReference type="ARBA" id="ARBA00022553"/>
    </source>
</evidence>
<dbReference type="Pfam" id="PF07495">
    <property type="entry name" value="Y_Y_Y"/>
    <property type="match status" value="1"/>
</dbReference>
<dbReference type="RefSeq" id="WP_122201591.1">
    <property type="nucleotide sequence ID" value="NZ_CABJFV010000007.1"/>
</dbReference>
<dbReference type="InterPro" id="IPR003594">
    <property type="entry name" value="HATPase_dom"/>
</dbReference>
<keyword evidence="8" id="KW-1133">Transmembrane helix</keyword>
<dbReference type="InterPro" id="IPR036097">
    <property type="entry name" value="HisK_dim/P_sf"/>
</dbReference>
<dbReference type="InterPro" id="IPR004358">
    <property type="entry name" value="Sig_transdc_His_kin-like_C"/>
</dbReference>
<dbReference type="InterPro" id="IPR009057">
    <property type="entry name" value="Homeodomain-like_sf"/>
</dbReference>
<dbReference type="Gene3D" id="3.40.50.2300">
    <property type="match status" value="1"/>
</dbReference>
<dbReference type="InterPro" id="IPR011123">
    <property type="entry name" value="Y_Y_Y"/>
</dbReference>
<dbReference type="Pfam" id="PF07494">
    <property type="entry name" value="Reg_prop"/>
    <property type="match status" value="1"/>
</dbReference>
<evidence type="ECO:0000259" key="11">
    <source>
        <dbReference type="PROSITE" id="PS50109"/>
    </source>
</evidence>
<evidence type="ECO:0000313" key="13">
    <source>
        <dbReference type="EMBL" id="RHB35084.1"/>
    </source>
</evidence>
<dbReference type="InterPro" id="IPR001789">
    <property type="entry name" value="Sig_transdc_resp-reg_receiver"/>
</dbReference>
<dbReference type="PANTHER" id="PTHR43547:SF2">
    <property type="entry name" value="HYBRID SIGNAL TRANSDUCTION HISTIDINE KINASE C"/>
    <property type="match status" value="1"/>
</dbReference>
<feature type="domain" description="Histidine kinase" evidence="11">
    <location>
        <begin position="842"/>
        <end position="1080"/>
    </location>
</feature>
<evidence type="ECO:0000256" key="5">
    <source>
        <dbReference type="ARBA" id="ARBA00023125"/>
    </source>
</evidence>
<gene>
    <name evidence="13" type="ORF">DW888_11620</name>
</gene>
<evidence type="ECO:0000256" key="7">
    <source>
        <dbReference type="PROSITE-ProRule" id="PRU00169"/>
    </source>
</evidence>
<dbReference type="SMART" id="SM00387">
    <property type="entry name" value="HATPase_c"/>
    <property type="match status" value="1"/>
</dbReference>
<evidence type="ECO:0000313" key="14">
    <source>
        <dbReference type="Proteomes" id="UP000284379"/>
    </source>
</evidence>
<dbReference type="SUPFAM" id="SSF63829">
    <property type="entry name" value="Calcium-dependent phosphotriesterase"/>
    <property type="match status" value="3"/>
</dbReference>
<evidence type="ECO:0000259" key="12">
    <source>
        <dbReference type="PROSITE" id="PS50110"/>
    </source>
</evidence>
<proteinExistence type="predicted"/>
<dbReference type="Gene3D" id="3.30.565.10">
    <property type="entry name" value="Histidine kinase-like ATPase, C-terminal domain"/>
    <property type="match status" value="1"/>
</dbReference>
<dbReference type="CDD" id="cd00082">
    <property type="entry name" value="HisKA"/>
    <property type="match status" value="1"/>
</dbReference>